<feature type="compositionally biased region" description="Basic and acidic residues" evidence="1">
    <location>
        <begin position="1"/>
        <end position="10"/>
    </location>
</feature>
<feature type="compositionally biased region" description="Basic residues" evidence="1">
    <location>
        <begin position="11"/>
        <end position="22"/>
    </location>
</feature>
<evidence type="ECO:0000313" key="3">
    <source>
        <dbReference type="Proteomes" id="UP000032679"/>
    </source>
</evidence>
<evidence type="ECO:0000256" key="1">
    <source>
        <dbReference type="SAM" id="MobiDB-lite"/>
    </source>
</evidence>
<keyword evidence="3" id="KW-1185">Reference proteome</keyword>
<proteinExistence type="predicted"/>
<comment type="caution">
    <text evidence="2">The sequence shown here is derived from an EMBL/GenBank/DDBJ whole genome shotgun (WGS) entry which is preliminary data.</text>
</comment>
<dbReference type="Proteomes" id="UP000032679">
    <property type="component" value="Unassembled WGS sequence"/>
</dbReference>
<name>A0A0D6MPP0_9PROT</name>
<gene>
    <name evidence="2" type="ORF">Tasa_041_033</name>
</gene>
<evidence type="ECO:0000313" key="2">
    <source>
        <dbReference type="EMBL" id="GAN55238.1"/>
    </source>
</evidence>
<dbReference type="AlphaFoldDB" id="A0A0D6MPP0"/>
<protein>
    <submittedName>
        <fullName evidence="2">Uncharacterized protein</fullName>
    </submittedName>
</protein>
<dbReference type="EMBL" id="BALE01000041">
    <property type="protein sequence ID" value="GAN55238.1"/>
    <property type="molecule type" value="Genomic_DNA"/>
</dbReference>
<accession>A0A0D6MPP0</accession>
<dbReference type="RefSeq" id="WP_048850221.1">
    <property type="nucleotide sequence ID" value="NZ_BALE01000041.1"/>
</dbReference>
<dbReference type="STRING" id="1231623.Tasa_041_033"/>
<sequence length="84" mass="9381">MTQRSQDRQHTGKRGAAQRKARREGYAAAAEYRDRFNAPTETALADCVDDAGIFYPKNPRIAGAFRHGAHDWARKHKGLADEVA</sequence>
<reference evidence="2 3" key="1">
    <citation type="submission" date="2012-10" db="EMBL/GenBank/DDBJ databases">
        <title>Genome sequencing of Tanticharoenia sakaeratensis NBRC 103193.</title>
        <authorList>
            <person name="Azuma Y."/>
            <person name="Hadano H."/>
            <person name="Hirakawa H."/>
            <person name="Matsushita K."/>
        </authorList>
    </citation>
    <scope>NUCLEOTIDE SEQUENCE [LARGE SCALE GENOMIC DNA]</scope>
    <source>
        <strain evidence="2 3">NBRC 103193</strain>
    </source>
</reference>
<feature type="region of interest" description="Disordered" evidence="1">
    <location>
        <begin position="1"/>
        <end position="26"/>
    </location>
</feature>
<organism evidence="2 3">
    <name type="scientific">Tanticharoenia sakaeratensis NBRC 103193</name>
    <dbReference type="NCBI Taxonomy" id="1231623"/>
    <lineage>
        <taxon>Bacteria</taxon>
        <taxon>Pseudomonadati</taxon>
        <taxon>Pseudomonadota</taxon>
        <taxon>Alphaproteobacteria</taxon>
        <taxon>Acetobacterales</taxon>
        <taxon>Acetobacteraceae</taxon>
        <taxon>Tanticharoenia</taxon>
    </lineage>
</organism>